<dbReference type="Pfam" id="PF06081">
    <property type="entry name" value="ArAE_1"/>
    <property type="match status" value="1"/>
</dbReference>
<organism evidence="7 8">
    <name type="scientific">Clostridium disporicum</name>
    <dbReference type="NCBI Taxonomy" id="84024"/>
    <lineage>
        <taxon>Bacteria</taxon>
        <taxon>Bacillati</taxon>
        <taxon>Bacillota</taxon>
        <taxon>Clostridia</taxon>
        <taxon>Eubacteriales</taxon>
        <taxon>Clostridiaceae</taxon>
        <taxon>Clostridium</taxon>
    </lineage>
</organism>
<evidence type="ECO:0000256" key="4">
    <source>
        <dbReference type="ARBA" id="ARBA00022989"/>
    </source>
</evidence>
<sequence>MEKFQFPKVGLRTIKSGIAVFLCLLLLPNEPFFACLTAVICLQDTVYNSIHMGINRGAGTILGASFGLIFLFLFRSLENHISNTYISKPLIYLIIAIGIILMIYLCNILKRPGAINITCIAFLGVTTAHAYSDPLFYATNRIIETLLGIVISILVNKLITPPPHK</sequence>
<evidence type="ECO:0000313" key="7">
    <source>
        <dbReference type="EMBL" id="CUN74193.1"/>
    </source>
</evidence>
<keyword evidence="2" id="KW-1003">Cell membrane</keyword>
<evidence type="ECO:0000313" key="8">
    <source>
        <dbReference type="Proteomes" id="UP000095558"/>
    </source>
</evidence>
<dbReference type="RefSeq" id="WP_055275390.1">
    <property type="nucleotide sequence ID" value="NZ_CYYT01000084.1"/>
</dbReference>
<feature type="transmembrane region" description="Helical" evidence="6">
    <location>
        <begin position="54"/>
        <end position="74"/>
    </location>
</feature>
<dbReference type="EMBL" id="CYZV01000005">
    <property type="protein sequence ID" value="CUN74193.1"/>
    <property type="molecule type" value="Genomic_DNA"/>
</dbReference>
<proteinExistence type="predicted"/>
<dbReference type="GO" id="GO:0005886">
    <property type="term" value="C:plasma membrane"/>
    <property type="evidence" value="ECO:0007669"/>
    <property type="project" value="UniProtKB-SubCell"/>
</dbReference>
<keyword evidence="5 6" id="KW-0472">Membrane</keyword>
<feature type="transmembrane region" description="Helical" evidence="6">
    <location>
        <begin position="138"/>
        <end position="159"/>
    </location>
</feature>
<accession>A0A173ZEI8</accession>
<evidence type="ECO:0000256" key="2">
    <source>
        <dbReference type="ARBA" id="ARBA00022475"/>
    </source>
</evidence>
<feature type="transmembrane region" description="Helical" evidence="6">
    <location>
        <begin position="113"/>
        <end position="132"/>
    </location>
</feature>
<keyword evidence="4 6" id="KW-1133">Transmembrane helix</keyword>
<comment type="subcellular location">
    <subcellularLocation>
        <location evidence="1">Cell membrane</location>
        <topology evidence="1">Multi-pass membrane protein</topology>
    </subcellularLocation>
</comment>
<evidence type="ECO:0000256" key="1">
    <source>
        <dbReference type="ARBA" id="ARBA00004651"/>
    </source>
</evidence>
<dbReference type="OrthoDB" id="1653617at2"/>
<keyword evidence="3 6" id="KW-0812">Transmembrane</keyword>
<gene>
    <name evidence="7" type="ORF">ERS852470_00613</name>
</gene>
<dbReference type="PANTHER" id="PTHR30509:SF9">
    <property type="entry name" value="MULTIDRUG RESISTANCE PROTEIN MDTO"/>
    <property type="match status" value="1"/>
</dbReference>
<evidence type="ECO:0000256" key="3">
    <source>
        <dbReference type="ARBA" id="ARBA00022692"/>
    </source>
</evidence>
<feature type="transmembrane region" description="Helical" evidence="6">
    <location>
        <begin position="18"/>
        <end position="42"/>
    </location>
</feature>
<protein>
    <submittedName>
        <fullName evidence="7">Putative transmembrane protein</fullName>
    </submittedName>
</protein>
<evidence type="ECO:0000256" key="6">
    <source>
        <dbReference type="SAM" id="Phobius"/>
    </source>
</evidence>
<evidence type="ECO:0000256" key="5">
    <source>
        <dbReference type="ARBA" id="ARBA00023136"/>
    </source>
</evidence>
<dbReference type="Proteomes" id="UP000095558">
    <property type="component" value="Unassembled WGS sequence"/>
</dbReference>
<dbReference type="AlphaFoldDB" id="A0A173ZEI8"/>
<dbReference type="InterPro" id="IPR010343">
    <property type="entry name" value="ArAE_1"/>
</dbReference>
<reference evidence="7 8" key="1">
    <citation type="submission" date="2015-09" db="EMBL/GenBank/DDBJ databases">
        <authorList>
            <consortium name="Pathogen Informatics"/>
        </authorList>
    </citation>
    <scope>NUCLEOTIDE SEQUENCE [LARGE SCALE GENOMIC DNA]</scope>
    <source>
        <strain evidence="7 8">2789STDY5834855</strain>
    </source>
</reference>
<dbReference type="PANTHER" id="PTHR30509">
    <property type="entry name" value="P-HYDROXYBENZOIC ACID EFFLUX PUMP SUBUNIT-RELATED"/>
    <property type="match status" value="1"/>
</dbReference>
<name>A0A173ZEI8_9CLOT</name>
<feature type="transmembrane region" description="Helical" evidence="6">
    <location>
        <begin position="86"/>
        <end position="106"/>
    </location>
</feature>